<dbReference type="Proteomes" id="UP000509383">
    <property type="component" value="Chromosome"/>
</dbReference>
<dbReference type="AlphaFoldDB" id="A0A6J4E5U9"/>
<accession>A0A6J4E5U9</accession>
<keyword evidence="4" id="KW-1185">Reference proteome</keyword>
<proteinExistence type="predicted"/>
<evidence type="ECO:0000313" key="4">
    <source>
        <dbReference type="Proteomes" id="UP001054892"/>
    </source>
</evidence>
<dbReference type="KEGG" id="ptw:TUM18999_25250"/>
<evidence type="ECO:0000313" key="3">
    <source>
        <dbReference type="Proteomes" id="UP000509383"/>
    </source>
</evidence>
<organism evidence="1 3">
    <name type="scientific">Pseudomonas tohonis</name>
    <dbReference type="NCBI Taxonomy" id="2725477"/>
    <lineage>
        <taxon>Bacteria</taxon>
        <taxon>Pseudomonadati</taxon>
        <taxon>Pseudomonadota</taxon>
        <taxon>Gammaproteobacteria</taxon>
        <taxon>Pseudomonadales</taxon>
        <taxon>Pseudomonadaceae</taxon>
        <taxon>Pseudomonas</taxon>
    </lineage>
</organism>
<evidence type="ECO:0000313" key="2">
    <source>
        <dbReference type="EMBL" id="GJN52308.1"/>
    </source>
</evidence>
<reference evidence="1 3" key="1">
    <citation type="submission" date="2020-05" db="EMBL/GenBank/DDBJ databases">
        <title>Characterization of novel class B3 metallo-beta-lactamase from novel Pseudomonas species.</title>
        <authorList>
            <person name="Yamada K."/>
            <person name="Aoki K."/>
            <person name="Ishii Y."/>
        </authorList>
    </citation>
    <scope>NUCLEOTIDE SEQUENCE [LARGE SCALE GENOMIC DNA]</scope>
    <source>
        <strain evidence="1 3">TUM18999</strain>
        <strain evidence="2 4">TUM20286</strain>
    </source>
</reference>
<sequence length="767" mass="87013">MTNTMRVNVCYRPLRIGWAVREGDMEAIRQAVKYSHSLWGGRFNPILIVDREEEARQQVELFRVDLILPLGDSQEVKDFPGKFPHLVNPFFGESVFVKQEKWRSFSNILDISNAISYWYGKSEWKNFQDARLWACNWQLDDPLADVFLMQLGAYPSPEEIGVNYAEMVFDELEPVSNELKSTDPIPSAVLEHPSLASIGVFGIDRHYSIVAGWDCPGFFVGDANDSDDLVCFWNLRACDIPLWFVDLAAQDRYSELIPEWTKILQRSVEHRSHEWDRRLGIWSRKEVDEEERIFKGLPCDRCLVRDSFWTGGTVIPPTMYLAEISTLGVMGESQGIPRVSFALANKPFDDDVQFHTQHLVASLSFVGGLYGDDQYTFDVPYVPELNGFYSRAMLFDYRQLRVESERLGVVVGAADHDKFLIATPTSSTMREIFSLAGFNSGLSSSGRIVRQIITQLSGLQGARVFKVPGVRKLLKTYGPRDTFSAQTANQIIADKIPGQSATIAEHLNLYLRPRPPGVKLTPGEVFNYMVEKGLFRMGVNLECHKCGMASWTALDELRQRASCELCGSGYDATRQLLDSKWAFRRSGLMGSERNAQGAVPVALTLQQLDTTFQGSFRRSTYSTSLDLRAAENSGLPNCEVDFVWLMSEHNSKRSSVILAECKDQGPINPEEFQRDVNNMRRVADAFPEHRFDAYVLFVKLAPFTAEEVEMARTLNTPYRHRVILLTARELEPYGLLDRVKEQYGIDGYIHSPKDLADVTAKIYFTAQ</sequence>
<dbReference type="Proteomes" id="UP001054892">
    <property type="component" value="Unassembled WGS sequence"/>
</dbReference>
<dbReference type="EMBL" id="BQKM01000003">
    <property type="protein sequence ID" value="GJN52308.1"/>
    <property type="molecule type" value="Genomic_DNA"/>
</dbReference>
<evidence type="ECO:0000313" key="1">
    <source>
        <dbReference type="EMBL" id="BCG24334.1"/>
    </source>
</evidence>
<name>A0A6J4E5U9_9PSED</name>
<gene>
    <name evidence="1" type="ORF">TUM18999_25250</name>
    <name evidence="2" type="ORF">TUM20286_20600</name>
</gene>
<dbReference type="EMBL" id="AP023189">
    <property type="protein sequence ID" value="BCG24334.1"/>
    <property type="molecule type" value="Genomic_DNA"/>
</dbReference>
<protein>
    <submittedName>
        <fullName evidence="1">Uncharacterized protein</fullName>
    </submittedName>
</protein>
<dbReference type="RefSeq" id="WP_173174446.1">
    <property type="nucleotide sequence ID" value="NZ_AP023189.1"/>
</dbReference>